<dbReference type="EMBL" id="MU006704">
    <property type="protein sequence ID" value="KAF2631645.1"/>
    <property type="molecule type" value="Genomic_DNA"/>
</dbReference>
<organism evidence="1 2">
    <name type="scientific">Macroventuria anomochaeta</name>
    <dbReference type="NCBI Taxonomy" id="301207"/>
    <lineage>
        <taxon>Eukaryota</taxon>
        <taxon>Fungi</taxon>
        <taxon>Dikarya</taxon>
        <taxon>Ascomycota</taxon>
        <taxon>Pezizomycotina</taxon>
        <taxon>Dothideomycetes</taxon>
        <taxon>Pleosporomycetidae</taxon>
        <taxon>Pleosporales</taxon>
        <taxon>Pleosporineae</taxon>
        <taxon>Didymellaceae</taxon>
        <taxon>Macroventuria</taxon>
    </lineage>
</organism>
<sequence>MSITQLSQRCNDLRNDLKAWEKQFAAQHNGKKAGREDIKADAVISQKYKEYNKLRTQSPTRALPQTPSKQTTSRKQTLNVERTPKAAPKAPVLTPLKRKREEELAAEGADAASEYLSPQGPAFIGPTPQRDGIVLGLFDNLTAETPSKRRIIFGEIEPNVFQTPTKKDTEAASEASSASRIRGERTPLSVTKRNLFNQFVTPKKRKLDEEGTPISALKGLATPAFLRRDNALDRIEEADETTPRPAPWKKRGMVRSLSAMIQSMRKDEDDRLDEEADIMRELEMEEEGMSAPARPRVSHVQVEDSQVVMPLGPDRGLESEDEEEEGEDVGRDGKPRKVWKKKGLKRQTRRTNMRPNAVKPKAAPEFQYKDEDSDTGPISIPETQGQADAEPALSEDEDDSDYASDVSHSAKKRKAPAKKVAKPAEKKEGVVEKVKRKISATAHANYQRLKIKGKGGNGGKPRGRFVMAYIRNRVFEGYSMSYAHVEVFSTSPGLGAALASPPPKLPPPAATNTTTIPSSPHATSPIYATETSSPPLTRQPQTRPVTMAEKELHSALQHLHQTLQLRNYQQATTLLSKAKMALLQLNALIPQEKTPKKQLQAARETLELGAIISIRLKDTVSFTRYFQQLQPFYALPASSLPKDGSQASKVTGLYLLLLLSEGDYAGFHTLLETLEVAAAQEGKGLEDDQFIQYPIRLEQALMEGSYDRVWGETKSERVPSEEFGMFSEILIGTIRKEIASCSERAYPSIPISDAKSLLFLDSEGSVVNFARESGWVINDGRIYFPQQEDDYQSKDILVTSDQVIENTLGYARELEMIV</sequence>
<gene>
    <name evidence="1" type="ORF">BU25DRAFT_455079</name>
</gene>
<evidence type="ECO:0000313" key="2">
    <source>
        <dbReference type="Proteomes" id="UP000799754"/>
    </source>
</evidence>
<protein>
    <submittedName>
        <fullName evidence="1">Uncharacterized protein</fullName>
    </submittedName>
</protein>
<keyword evidence="2" id="KW-1185">Reference proteome</keyword>
<reference evidence="1" key="1">
    <citation type="journal article" date="2020" name="Stud. Mycol.">
        <title>101 Dothideomycetes genomes: a test case for predicting lifestyles and emergence of pathogens.</title>
        <authorList>
            <person name="Haridas S."/>
            <person name="Albert R."/>
            <person name="Binder M."/>
            <person name="Bloem J."/>
            <person name="Labutti K."/>
            <person name="Salamov A."/>
            <person name="Andreopoulos B."/>
            <person name="Baker S."/>
            <person name="Barry K."/>
            <person name="Bills G."/>
            <person name="Bluhm B."/>
            <person name="Cannon C."/>
            <person name="Castanera R."/>
            <person name="Culley D."/>
            <person name="Daum C."/>
            <person name="Ezra D."/>
            <person name="Gonzalez J."/>
            <person name="Henrissat B."/>
            <person name="Kuo A."/>
            <person name="Liang C."/>
            <person name="Lipzen A."/>
            <person name="Lutzoni F."/>
            <person name="Magnuson J."/>
            <person name="Mondo S."/>
            <person name="Nolan M."/>
            <person name="Ohm R."/>
            <person name="Pangilinan J."/>
            <person name="Park H.-J."/>
            <person name="Ramirez L."/>
            <person name="Alfaro M."/>
            <person name="Sun H."/>
            <person name="Tritt A."/>
            <person name="Yoshinaga Y."/>
            <person name="Zwiers L.-H."/>
            <person name="Turgeon B."/>
            <person name="Goodwin S."/>
            <person name="Spatafora J."/>
            <person name="Crous P."/>
            <person name="Grigoriev I."/>
        </authorList>
    </citation>
    <scope>NUCLEOTIDE SEQUENCE</scope>
    <source>
        <strain evidence="1">CBS 525.71</strain>
    </source>
</reference>
<accession>A0ACB6SDG9</accession>
<dbReference type="Proteomes" id="UP000799754">
    <property type="component" value="Unassembled WGS sequence"/>
</dbReference>
<comment type="caution">
    <text evidence="1">The sequence shown here is derived from an EMBL/GenBank/DDBJ whole genome shotgun (WGS) entry which is preliminary data.</text>
</comment>
<evidence type="ECO:0000313" key="1">
    <source>
        <dbReference type="EMBL" id="KAF2631645.1"/>
    </source>
</evidence>
<name>A0ACB6SDG9_9PLEO</name>
<proteinExistence type="predicted"/>